<dbReference type="KEGG" id="pcx:LPB68_10525"/>
<gene>
    <name evidence="2" type="ORF">PNBC_08470</name>
</gene>
<reference evidence="2 3" key="1">
    <citation type="submission" date="2016-02" db="EMBL/GenBank/DDBJ databases">
        <title>Paenibacillus sp. LPB0068, isolated from Crassostrea gigas.</title>
        <authorList>
            <person name="Shin S.-K."/>
            <person name="Yi H."/>
        </authorList>
    </citation>
    <scope>NUCLEOTIDE SEQUENCE [LARGE SCALE GENOMIC DNA]</scope>
    <source>
        <strain evidence="2 3">LPB0068</strain>
    </source>
</reference>
<name>A0A167EG56_9BACL</name>
<comment type="caution">
    <text evidence="2">The sequence shown here is derived from an EMBL/GenBank/DDBJ whole genome shotgun (WGS) entry which is preliminary data.</text>
</comment>
<dbReference type="EMBL" id="LSFN01000008">
    <property type="protein sequence ID" value="OAB75519.1"/>
    <property type="molecule type" value="Genomic_DNA"/>
</dbReference>
<evidence type="ECO:0000313" key="2">
    <source>
        <dbReference type="EMBL" id="OAB75519.1"/>
    </source>
</evidence>
<evidence type="ECO:0000313" key="3">
    <source>
        <dbReference type="Proteomes" id="UP000077134"/>
    </source>
</evidence>
<feature type="transmembrane region" description="Helical" evidence="1">
    <location>
        <begin position="147"/>
        <end position="167"/>
    </location>
</feature>
<proteinExistence type="predicted"/>
<dbReference type="InterPro" id="IPR029044">
    <property type="entry name" value="Nucleotide-diphossugar_trans"/>
</dbReference>
<protein>
    <recommendedName>
        <fullName evidence="4">Glycosyltransferase 2-like domain-containing protein</fullName>
    </recommendedName>
</protein>
<dbReference type="RefSeq" id="WP_068657122.1">
    <property type="nucleotide sequence ID" value="NZ_CP017770.1"/>
</dbReference>
<feature type="transmembrane region" description="Helical" evidence="1">
    <location>
        <begin position="118"/>
        <end position="141"/>
    </location>
</feature>
<dbReference type="STRING" id="1763538.LPB68_10525"/>
<keyword evidence="1" id="KW-1133">Transmembrane helix</keyword>
<dbReference type="OrthoDB" id="9810303at2"/>
<keyword evidence="1" id="KW-0812">Transmembrane</keyword>
<dbReference type="Proteomes" id="UP000077134">
    <property type="component" value="Unassembled WGS sequence"/>
</dbReference>
<dbReference type="AlphaFoldDB" id="A0A167EG56"/>
<organism evidence="2 3">
    <name type="scientific">Paenibacillus crassostreae</name>
    <dbReference type="NCBI Taxonomy" id="1763538"/>
    <lineage>
        <taxon>Bacteria</taxon>
        <taxon>Bacillati</taxon>
        <taxon>Bacillota</taxon>
        <taxon>Bacilli</taxon>
        <taxon>Bacillales</taxon>
        <taxon>Paenibacillaceae</taxon>
        <taxon>Paenibacillus</taxon>
    </lineage>
</organism>
<keyword evidence="3" id="KW-1185">Reference proteome</keyword>
<dbReference type="Gene3D" id="3.90.550.10">
    <property type="entry name" value="Spore Coat Polysaccharide Biosynthesis Protein SpsA, Chain A"/>
    <property type="match status" value="1"/>
</dbReference>
<accession>A0A167EG56</accession>
<evidence type="ECO:0008006" key="4">
    <source>
        <dbReference type="Google" id="ProtNLM"/>
    </source>
</evidence>
<keyword evidence="1" id="KW-0472">Membrane</keyword>
<evidence type="ECO:0000256" key="1">
    <source>
        <dbReference type="SAM" id="Phobius"/>
    </source>
</evidence>
<sequence>MRISRTLDGHGQQLVLGSRHFTGNVPFRSRLGNSITRMVYSFTTGIKVYDTQTGLRGYSADLLNWLCQIPGERFEYEMNMLLRAQNEGYIIHEIFIDTVYLEHNKSSHFRPLADSFKIYLPLLLFSGSSIISGVNGLLHVYHEEIGIPLFIAKLLTEGSIFLFSYWAQRKYVYKA</sequence>